<dbReference type="InterPro" id="IPR001279">
    <property type="entry name" value="Metallo-B-lactamas"/>
</dbReference>
<sequence>MRYLHQDWQRNALELLTGPCQPVPINNNDTEPNMRISTRFSGLLLAAALPLGADAALPDETIEPSINAELAEHTRHFSEKVYKIADNVYSAVGWNLANSVMIEAPEGLIIVDTGESAEQSRKVLTEFRKISDKPIKAIVYTHFHPDHINGVKGFVSEEQVKSGEVQIYAQETLLDNVVTQGALVGPILGMRSGYSFGVALPDADKKDMNAGLGPLAHEGKSTFIAPTITFKDKLDTTIAGLPIQFLHVPSEAPDEIVLYLPDNRVLISAEVTQGPTLPNIHTLRGTKFRDPVVWVASLDKLRAFQADYMVPLHGQPVSGKDKVEEVLRMTRDAIAYVHDQTVRWMNKGLTPDELVEKVQLPPHLAGYTPYLREYYGTVKHSVRQIYQGYLGWFQGDPVDLDPTPPVEKATRLVEMMGGREKVLLAAGNAYLKGDYQWAAELAGYAIRIDHDDKLAREIKARSFRRLGYASMNINWRNWYLMSAMELEGKLNGDAALQLSQAVRNAFLSPEMLKNLPARIFLQNWVTRLDPEKSADVNLTLGFVFPDINEEWALEVRRGVAELHKGIPEGTTLKLTFDKTYLDTVISGENGLLKGALLGDVKVDGNLLDIKTFLGCFDFDETPIALTLR</sequence>
<dbReference type="Proteomes" id="UP000015503">
    <property type="component" value="Chromosome"/>
</dbReference>
<dbReference type="SUPFAM" id="SSF55718">
    <property type="entry name" value="SCP-like"/>
    <property type="match status" value="1"/>
</dbReference>
<evidence type="ECO:0000313" key="6">
    <source>
        <dbReference type="EMBL" id="BAN50033.1"/>
    </source>
</evidence>
<dbReference type="PANTHER" id="PTHR43223:SF1">
    <property type="entry name" value="ALKYL_ARYL-SULFATASE BDS1"/>
    <property type="match status" value="1"/>
</dbReference>
<dbReference type="HOGENOM" id="CLU_014655_0_1_6"/>
<dbReference type="CDD" id="cd07710">
    <property type="entry name" value="arylsulfatase_Sdsa1-like_MBL-fold"/>
    <property type="match status" value="1"/>
</dbReference>
<dbReference type="GO" id="GO:0018741">
    <property type="term" value="F:linear primary-alkylsulfatase activity"/>
    <property type="evidence" value="ECO:0007669"/>
    <property type="project" value="InterPro"/>
</dbReference>
<dbReference type="InterPro" id="IPR044097">
    <property type="entry name" value="Bds1/SdsA1_MBL-fold"/>
</dbReference>
<dbReference type="Pfam" id="PF00753">
    <property type="entry name" value="Lactamase_B"/>
    <property type="match status" value="1"/>
</dbReference>
<comment type="similarity">
    <text evidence="4">Belongs to the metallo-beta-lactamase superfamily. Type III sulfatase family.</text>
</comment>
<evidence type="ECO:0000259" key="5">
    <source>
        <dbReference type="SMART" id="SM00849"/>
    </source>
</evidence>
<dbReference type="PATRIC" id="fig|1245471.3.peg.4350"/>
<dbReference type="Pfam" id="PF14863">
    <property type="entry name" value="Alkyl_sulf_dimr"/>
    <property type="match status" value="1"/>
</dbReference>
<dbReference type="GO" id="GO:0046872">
    <property type="term" value="F:metal ion binding"/>
    <property type="evidence" value="ECO:0007669"/>
    <property type="project" value="UniProtKB-KW"/>
</dbReference>
<dbReference type="STRING" id="1245471.PCA10_43010"/>
<protein>
    <recommendedName>
        <fullName evidence="5">Metallo-beta-lactamase domain-containing protein</fullName>
    </recommendedName>
</protein>
<dbReference type="eggNOG" id="COG2015">
    <property type="taxonomic scope" value="Bacteria"/>
</dbReference>
<evidence type="ECO:0000256" key="1">
    <source>
        <dbReference type="ARBA" id="ARBA00022723"/>
    </source>
</evidence>
<keyword evidence="7" id="KW-1185">Reference proteome</keyword>
<dbReference type="InterPro" id="IPR036527">
    <property type="entry name" value="SCP2_sterol-bd_dom_sf"/>
</dbReference>
<dbReference type="KEGG" id="pre:PCA10_43010"/>
<keyword evidence="2" id="KW-0378">Hydrolase</keyword>
<dbReference type="Gene3D" id="3.30.1050.10">
    <property type="entry name" value="SCP2 sterol-binding domain"/>
    <property type="match status" value="1"/>
</dbReference>
<dbReference type="GO" id="GO:0046983">
    <property type="term" value="F:protein dimerization activity"/>
    <property type="evidence" value="ECO:0007669"/>
    <property type="project" value="InterPro"/>
</dbReference>
<feature type="domain" description="Metallo-beta-lactamase" evidence="5">
    <location>
        <begin position="96"/>
        <end position="313"/>
    </location>
</feature>
<gene>
    <name evidence="6" type="ORF">PCA10_43010</name>
</gene>
<proteinExistence type="inferred from homology"/>
<evidence type="ECO:0000313" key="7">
    <source>
        <dbReference type="Proteomes" id="UP000015503"/>
    </source>
</evidence>
<name>S6AV28_METRE</name>
<organism evidence="6 7">
    <name type="scientific">Metapseudomonas resinovorans NBRC 106553</name>
    <dbReference type="NCBI Taxonomy" id="1245471"/>
    <lineage>
        <taxon>Bacteria</taxon>
        <taxon>Pseudomonadati</taxon>
        <taxon>Pseudomonadota</taxon>
        <taxon>Gammaproteobacteria</taxon>
        <taxon>Pseudomonadales</taxon>
        <taxon>Pseudomonadaceae</taxon>
        <taxon>Metapseudomonas</taxon>
    </lineage>
</organism>
<evidence type="ECO:0000256" key="4">
    <source>
        <dbReference type="ARBA" id="ARBA00033751"/>
    </source>
</evidence>
<dbReference type="InterPro" id="IPR029229">
    <property type="entry name" value="Alkyl_sulf_C"/>
</dbReference>
<dbReference type="SUPFAM" id="SSF56281">
    <property type="entry name" value="Metallo-hydrolase/oxidoreductase"/>
    <property type="match status" value="1"/>
</dbReference>
<dbReference type="SMART" id="SM00849">
    <property type="entry name" value="Lactamase_B"/>
    <property type="match status" value="1"/>
</dbReference>
<dbReference type="InterPro" id="IPR052195">
    <property type="entry name" value="Bact_Alkyl/Aryl-Sulfatase"/>
</dbReference>
<dbReference type="Pfam" id="PF14864">
    <property type="entry name" value="Alkyl_sulf_C"/>
    <property type="match status" value="1"/>
</dbReference>
<reference evidence="6 7" key="1">
    <citation type="journal article" date="2013" name="Genome Announc.">
        <title>Complete Genome Sequence of the Carbazole Degrader Pseudomonas resinovorans Strain CA10 (NBRC 106553).</title>
        <authorList>
            <person name="Shintani M."/>
            <person name="Hosoyama A."/>
            <person name="Ohji S."/>
            <person name="Tsuchikane K."/>
            <person name="Takarada H."/>
            <person name="Yamazoe A."/>
            <person name="Fujita N."/>
            <person name="Nojiri H."/>
        </authorList>
    </citation>
    <scope>NUCLEOTIDE SEQUENCE [LARGE SCALE GENOMIC DNA]</scope>
    <source>
        <strain evidence="6 7">NBRC 106553</strain>
    </source>
</reference>
<dbReference type="Gene3D" id="3.60.15.30">
    <property type="entry name" value="Metallo-beta-lactamase domain"/>
    <property type="match status" value="1"/>
</dbReference>
<dbReference type="Gene3D" id="1.25.40.880">
    <property type="entry name" value="Alkyl sulfatase, dimerisation domain"/>
    <property type="match status" value="1"/>
</dbReference>
<dbReference type="InterPro" id="IPR036866">
    <property type="entry name" value="RibonucZ/Hydroxyglut_hydro"/>
</dbReference>
<dbReference type="PANTHER" id="PTHR43223">
    <property type="entry name" value="ALKYL/ARYL-SULFATASE"/>
    <property type="match status" value="1"/>
</dbReference>
<accession>S6AV28</accession>
<dbReference type="InterPro" id="IPR038536">
    <property type="entry name" value="Alkyl/aryl-sulf_dimr_sf"/>
</dbReference>
<dbReference type="GO" id="GO:0018909">
    <property type="term" value="P:dodecyl sulfate metabolic process"/>
    <property type="evidence" value="ECO:0007669"/>
    <property type="project" value="InterPro"/>
</dbReference>
<dbReference type="AlphaFoldDB" id="S6AV28"/>
<evidence type="ECO:0000256" key="3">
    <source>
        <dbReference type="ARBA" id="ARBA00022833"/>
    </source>
</evidence>
<evidence type="ECO:0000256" key="2">
    <source>
        <dbReference type="ARBA" id="ARBA00022801"/>
    </source>
</evidence>
<dbReference type="InterPro" id="IPR029228">
    <property type="entry name" value="Alkyl_sulf_dimr"/>
</dbReference>
<keyword evidence="3" id="KW-0862">Zinc</keyword>
<keyword evidence="1" id="KW-0479">Metal-binding</keyword>
<dbReference type="EMBL" id="AP013068">
    <property type="protein sequence ID" value="BAN50033.1"/>
    <property type="molecule type" value="Genomic_DNA"/>
</dbReference>